<keyword evidence="2" id="KW-1185">Reference proteome</keyword>
<gene>
    <name evidence="1" type="ORF">AMORRO_LOCUS10341</name>
</gene>
<evidence type="ECO:0000313" key="2">
    <source>
        <dbReference type="Proteomes" id="UP000789342"/>
    </source>
</evidence>
<comment type="caution">
    <text evidence="1">The sequence shown here is derived from an EMBL/GenBank/DDBJ whole genome shotgun (WGS) entry which is preliminary data.</text>
</comment>
<dbReference type="Proteomes" id="UP000789342">
    <property type="component" value="Unassembled WGS sequence"/>
</dbReference>
<protein>
    <submittedName>
        <fullName evidence="1">3675_t:CDS:1</fullName>
    </submittedName>
</protein>
<organism evidence="1 2">
    <name type="scientific">Acaulospora morrowiae</name>
    <dbReference type="NCBI Taxonomy" id="94023"/>
    <lineage>
        <taxon>Eukaryota</taxon>
        <taxon>Fungi</taxon>
        <taxon>Fungi incertae sedis</taxon>
        <taxon>Mucoromycota</taxon>
        <taxon>Glomeromycotina</taxon>
        <taxon>Glomeromycetes</taxon>
        <taxon>Diversisporales</taxon>
        <taxon>Acaulosporaceae</taxon>
        <taxon>Acaulospora</taxon>
    </lineage>
</organism>
<name>A0A9N9HAM5_9GLOM</name>
<dbReference type="AlphaFoldDB" id="A0A9N9HAM5"/>
<proteinExistence type="predicted"/>
<sequence>IVSPIFQASFISLVEFIRRSMNVTPVRDEFVVGHTSGPDD</sequence>
<reference evidence="1" key="1">
    <citation type="submission" date="2021-06" db="EMBL/GenBank/DDBJ databases">
        <authorList>
            <person name="Kallberg Y."/>
            <person name="Tangrot J."/>
            <person name="Rosling A."/>
        </authorList>
    </citation>
    <scope>NUCLEOTIDE SEQUENCE</scope>
    <source>
        <strain evidence="1">CL551</strain>
    </source>
</reference>
<evidence type="ECO:0000313" key="1">
    <source>
        <dbReference type="EMBL" id="CAG8659470.1"/>
    </source>
</evidence>
<feature type="non-terminal residue" evidence="1">
    <location>
        <position position="1"/>
    </location>
</feature>
<dbReference type="EMBL" id="CAJVPV010011275">
    <property type="protein sequence ID" value="CAG8659470.1"/>
    <property type="molecule type" value="Genomic_DNA"/>
</dbReference>
<accession>A0A9N9HAM5</accession>